<keyword evidence="7" id="KW-0969">Cilium</keyword>
<sequence length="644" mass="72781">MKKIYLLCAFAFALQTQAQQPKIIKGDTQYNDLAYVDAVQTYLKVAKKGYKSKELFQKLGDSYYFNANLKEANKWYAELFGLNETIENEYYYRYAQTLKAVEDYKKADEMLEKFHKLSSNDIRGNLYNEQKDYKTIIDKNSGRFTIKTTGINTAQSDYGTAFFGDKILFSTSRDSTGFAKVQTKWTNQAFTNFYTASRADDNDLKDPERFSRTINSKFHEDTPVFTKDLKTVYFTRNNFTNGKIGRDEKQIINLKLYKAVLKDGKWENVTELPFNSDAYSVAHPALSPDEKTLYFASNMPGTKGQSDIFKVSILGDNEYSKPENLSGGINTEARETFPFISKDNELYFASDGHQGLGGLDIFVAQIQADGSLGKIVNIGAPVNGPMDDFAFIIDNAVRRGYFSSNRANGKGSDDIYSFIENRPLVLDCKSELAGIVTDQETGKILAGAEVSLFDDKFVLIAKVTADQNGAYQFDVKCAQKYAVRASKTDYETKEQAVVIPESGGKTEVLISLNKNIKEIGAGTDLAKTFNIKMIYFDLDKSNIRPDAEVELAKILDVMQQFPSMKVDVRSHTDSRQTKAYNKRLSEARAQSTIAWLVKNGIEKERLTGRGYGEEQLLNHCKDNIPCSEEEHQLNRRSEFIILKL</sequence>
<dbReference type="InterPro" id="IPR011042">
    <property type="entry name" value="6-blade_b-propeller_TolB-like"/>
</dbReference>
<feature type="domain" description="OmpA-like" evidence="6">
    <location>
        <begin position="523"/>
        <end position="644"/>
    </location>
</feature>
<dbReference type="RefSeq" id="WP_071638130.1">
    <property type="nucleotide sequence ID" value="NZ_MLFK01000009.1"/>
</dbReference>
<dbReference type="InterPro" id="IPR006665">
    <property type="entry name" value="OmpA-like"/>
</dbReference>
<evidence type="ECO:0000256" key="3">
    <source>
        <dbReference type="ARBA" id="ARBA00023237"/>
    </source>
</evidence>
<dbReference type="SUPFAM" id="SSF103088">
    <property type="entry name" value="OmpA-like"/>
    <property type="match status" value="1"/>
</dbReference>
<dbReference type="Gene3D" id="1.25.40.10">
    <property type="entry name" value="Tetratricopeptide repeat domain"/>
    <property type="match status" value="1"/>
</dbReference>
<evidence type="ECO:0000256" key="1">
    <source>
        <dbReference type="ARBA" id="ARBA00004442"/>
    </source>
</evidence>
<dbReference type="InterPro" id="IPR006664">
    <property type="entry name" value="OMP_bac"/>
</dbReference>
<dbReference type="InterPro" id="IPR036737">
    <property type="entry name" value="OmpA-like_sf"/>
</dbReference>
<keyword evidence="3" id="KW-0998">Cell outer membrane</keyword>
<accession>A0A1J7BQT7</accession>
<keyword evidence="7" id="KW-0966">Cell projection</keyword>
<dbReference type="InterPro" id="IPR008969">
    <property type="entry name" value="CarboxyPept-like_regulatory"/>
</dbReference>
<organism evidence="7 8">
    <name type="scientific">Flavobacterium johnsoniae</name>
    <name type="common">Cytophaga johnsonae</name>
    <dbReference type="NCBI Taxonomy" id="986"/>
    <lineage>
        <taxon>Bacteria</taxon>
        <taxon>Pseudomonadati</taxon>
        <taxon>Bacteroidota</taxon>
        <taxon>Flavobacteriia</taxon>
        <taxon>Flavobacteriales</taxon>
        <taxon>Flavobacteriaceae</taxon>
        <taxon>Flavobacterium</taxon>
    </lineage>
</organism>
<keyword evidence="5" id="KW-0732">Signal</keyword>
<dbReference type="Pfam" id="PF00691">
    <property type="entry name" value="OmpA"/>
    <property type="match status" value="1"/>
</dbReference>
<dbReference type="PRINTS" id="PR01021">
    <property type="entry name" value="OMPADOMAIN"/>
</dbReference>
<dbReference type="InterPro" id="IPR050330">
    <property type="entry name" value="Bact_OuterMem_StrucFunc"/>
</dbReference>
<dbReference type="AlphaFoldDB" id="A0A1J7BQT7"/>
<gene>
    <name evidence="7" type="ORF">BKM63_19015</name>
</gene>
<dbReference type="GO" id="GO:0009279">
    <property type="term" value="C:cell outer membrane"/>
    <property type="evidence" value="ECO:0007669"/>
    <property type="project" value="UniProtKB-SubCell"/>
</dbReference>
<dbReference type="Pfam" id="PF13620">
    <property type="entry name" value="CarboxypepD_reg"/>
    <property type="match status" value="1"/>
</dbReference>
<dbReference type="InterPro" id="IPR011659">
    <property type="entry name" value="WD40"/>
</dbReference>
<comment type="subcellular location">
    <subcellularLocation>
        <location evidence="1">Cell outer membrane</location>
    </subcellularLocation>
</comment>
<dbReference type="PANTHER" id="PTHR30329:SF21">
    <property type="entry name" value="LIPOPROTEIN YIAD-RELATED"/>
    <property type="match status" value="1"/>
</dbReference>
<dbReference type="Gene3D" id="3.30.1330.60">
    <property type="entry name" value="OmpA-like domain"/>
    <property type="match status" value="1"/>
</dbReference>
<protein>
    <submittedName>
        <fullName evidence="7">Flagellar motor protein MotB</fullName>
    </submittedName>
</protein>
<keyword evidence="7" id="KW-0282">Flagellum</keyword>
<dbReference type="OrthoDB" id="9809364at2"/>
<dbReference type="Pfam" id="PF07676">
    <property type="entry name" value="PD40"/>
    <property type="match status" value="2"/>
</dbReference>
<feature type="chain" id="PRO_5009643529" evidence="5">
    <location>
        <begin position="19"/>
        <end position="644"/>
    </location>
</feature>
<dbReference type="Gene3D" id="2.120.10.30">
    <property type="entry name" value="TolB, C-terminal domain"/>
    <property type="match status" value="1"/>
</dbReference>
<keyword evidence="2 4" id="KW-0472">Membrane</keyword>
<evidence type="ECO:0000259" key="6">
    <source>
        <dbReference type="PROSITE" id="PS51123"/>
    </source>
</evidence>
<dbReference type="CDD" id="cd07185">
    <property type="entry name" value="OmpA_C-like"/>
    <property type="match status" value="1"/>
</dbReference>
<dbReference type="PANTHER" id="PTHR30329">
    <property type="entry name" value="STATOR ELEMENT OF FLAGELLAR MOTOR COMPLEX"/>
    <property type="match status" value="1"/>
</dbReference>
<evidence type="ECO:0000256" key="5">
    <source>
        <dbReference type="SAM" id="SignalP"/>
    </source>
</evidence>
<dbReference type="SUPFAM" id="SSF82171">
    <property type="entry name" value="DPP6 N-terminal domain-like"/>
    <property type="match status" value="1"/>
</dbReference>
<dbReference type="Gene3D" id="2.60.40.1120">
    <property type="entry name" value="Carboxypeptidase-like, regulatory domain"/>
    <property type="match status" value="1"/>
</dbReference>
<proteinExistence type="predicted"/>
<feature type="signal peptide" evidence="5">
    <location>
        <begin position="1"/>
        <end position="18"/>
    </location>
</feature>
<evidence type="ECO:0000313" key="7">
    <source>
        <dbReference type="EMBL" id="OIV40933.1"/>
    </source>
</evidence>
<reference evidence="7 8" key="1">
    <citation type="submission" date="2016-10" db="EMBL/GenBank/DDBJ databases">
        <title>Draft Genome Sequence of Rhizobacteria Flavobacterium johnsoniae CI04.</title>
        <authorList>
            <person name="Bravo J.I."/>
            <person name="Lozano G.L."/>
            <person name="Handelsman J."/>
        </authorList>
    </citation>
    <scope>NUCLEOTIDE SEQUENCE [LARGE SCALE GENOMIC DNA]</scope>
    <source>
        <strain evidence="7 8">CI04</strain>
    </source>
</reference>
<dbReference type="SUPFAM" id="SSF49464">
    <property type="entry name" value="Carboxypeptidase regulatory domain-like"/>
    <property type="match status" value="1"/>
</dbReference>
<keyword evidence="8" id="KW-1185">Reference proteome</keyword>
<comment type="caution">
    <text evidence="7">The sequence shown here is derived from an EMBL/GenBank/DDBJ whole genome shotgun (WGS) entry which is preliminary data.</text>
</comment>
<evidence type="ECO:0000313" key="8">
    <source>
        <dbReference type="Proteomes" id="UP000182826"/>
    </source>
</evidence>
<dbReference type="Proteomes" id="UP000182826">
    <property type="component" value="Unassembled WGS sequence"/>
</dbReference>
<dbReference type="PROSITE" id="PS51123">
    <property type="entry name" value="OMPA_2"/>
    <property type="match status" value="1"/>
</dbReference>
<dbReference type="SUPFAM" id="SSF48452">
    <property type="entry name" value="TPR-like"/>
    <property type="match status" value="1"/>
</dbReference>
<name>A0A1J7BQT7_FLAJO</name>
<dbReference type="EMBL" id="MLFK01000009">
    <property type="protein sequence ID" value="OIV40933.1"/>
    <property type="molecule type" value="Genomic_DNA"/>
</dbReference>
<dbReference type="InterPro" id="IPR011990">
    <property type="entry name" value="TPR-like_helical_dom_sf"/>
</dbReference>
<evidence type="ECO:0000256" key="4">
    <source>
        <dbReference type="PROSITE-ProRule" id="PRU00473"/>
    </source>
</evidence>
<evidence type="ECO:0000256" key="2">
    <source>
        <dbReference type="ARBA" id="ARBA00023136"/>
    </source>
</evidence>